<dbReference type="SMART" id="SM00517">
    <property type="entry name" value="PolyA"/>
    <property type="match status" value="1"/>
</dbReference>
<dbReference type="InterPro" id="IPR034364">
    <property type="entry name" value="PABP_RRM1"/>
</dbReference>
<comment type="subcellular location">
    <subcellularLocation>
        <location evidence="1 7">Cytoplasm</location>
    </subcellularLocation>
</comment>
<organism evidence="11 12">
    <name type="scientific">Pristionchus mayeri</name>
    <dbReference type="NCBI Taxonomy" id="1317129"/>
    <lineage>
        <taxon>Eukaryota</taxon>
        <taxon>Metazoa</taxon>
        <taxon>Ecdysozoa</taxon>
        <taxon>Nematoda</taxon>
        <taxon>Chromadorea</taxon>
        <taxon>Rhabditida</taxon>
        <taxon>Rhabditina</taxon>
        <taxon>Diplogasteromorpha</taxon>
        <taxon>Diplogasteroidea</taxon>
        <taxon>Neodiplogasteridae</taxon>
        <taxon>Pristionchus</taxon>
    </lineage>
</organism>
<feature type="compositionally biased region" description="Gly residues" evidence="8">
    <location>
        <begin position="470"/>
        <end position="486"/>
    </location>
</feature>
<dbReference type="NCBIfam" id="TIGR01628">
    <property type="entry name" value="PABP-1234"/>
    <property type="match status" value="1"/>
</dbReference>
<evidence type="ECO:0000313" key="12">
    <source>
        <dbReference type="Proteomes" id="UP001328107"/>
    </source>
</evidence>
<evidence type="ECO:0000256" key="6">
    <source>
        <dbReference type="PROSITE-ProRule" id="PRU00176"/>
    </source>
</evidence>
<evidence type="ECO:0000259" key="9">
    <source>
        <dbReference type="PROSITE" id="PS50102"/>
    </source>
</evidence>
<dbReference type="FunFam" id="3.30.70.330:FF:000003">
    <property type="entry name" value="Polyadenylate-binding protein"/>
    <property type="match status" value="1"/>
</dbReference>
<feature type="domain" description="RRM" evidence="9">
    <location>
        <begin position="201"/>
        <end position="280"/>
    </location>
</feature>
<comment type="caution">
    <text evidence="11">The sequence shown here is derived from an EMBL/GenBank/DDBJ whole genome shotgun (WGS) entry which is preliminary data.</text>
</comment>
<dbReference type="FunFam" id="3.30.70.330:FF:000091">
    <property type="entry name" value="Polyadenylate-binding protein"/>
    <property type="match status" value="1"/>
</dbReference>
<dbReference type="InterPro" id="IPR045305">
    <property type="entry name" value="RRM2_I_PABPs"/>
</dbReference>
<dbReference type="Pfam" id="PF00076">
    <property type="entry name" value="RRM_1"/>
    <property type="match status" value="4"/>
</dbReference>
<dbReference type="SMART" id="SM00361">
    <property type="entry name" value="RRM_1"/>
    <property type="match status" value="3"/>
</dbReference>
<comment type="similarity">
    <text evidence="2 7">Belongs to the polyadenylate-binding protein type-1 family.</text>
</comment>
<dbReference type="Pfam" id="PF00658">
    <property type="entry name" value="MLLE"/>
    <property type="match status" value="1"/>
</dbReference>
<evidence type="ECO:0000256" key="7">
    <source>
        <dbReference type="RuleBase" id="RU362004"/>
    </source>
</evidence>
<dbReference type="CDD" id="cd12379">
    <property type="entry name" value="RRM2_I_PABPs"/>
    <property type="match status" value="1"/>
</dbReference>
<keyword evidence="3 7" id="KW-0963">Cytoplasm</keyword>
<name>A0AAN5BYQ4_9BILA</name>
<dbReference type="InterPro" id="IPR012677">
    <property type="entry name" value="Nucleotide-bd_a/b_plait_sf"/>
</dbReference>
<dbReference type="FunFam" id="3.30.70.330:FF:000649">
    <property type="entry name" value="Polyadenylate-binding protein"/>
    <property type="match status" value="1"/>
</dbReference>
<feature type="domain" description="PABC" evidence="10">
    <location>
        <begin position="567"/>
        <end position="646"/>
    </location>
</feature>
<evidence type="ECO:0000313" key="11">
    <source>
        <dbReference type="EMBL" id="GMR30138.1"/>
    </source>
</evidence>
<evidence type="ECO:0000256" key="8">
    <source>
        <dbReference type="SAM" id="MobiDB-lite"/>
    </source>
</evidence>
<dbReference type="GO" id="GO:0003723">
    <property type="term" value="F:RNA binding"/>
    <property type="evidence" value="ECO:0007669"/>
    <property type="project" value="UniProtKB-UniRule"/>
</dbReference>
<dbReference type="Proteomes" id="UP001328107">
    <property type="component" value="Unassembled WGS sequence"/>
</dbReference>
<feature type="domain" description="RRM" evidence="9">
    <location>
        <begin position="108"/>
        <end position="185"/>
    </location>
</feature>
<evidence type="ECO:0000256" key="1">
    <source>
        <dbReference type="ARBA" id="ARBA00004496"/>
    </source>
</evidence>
<keyword evidence="5 6" id="KW-0694">RNA-binding</keyword>
<evidence type="ECO:0000256" key="4">
    <source>
        <dbReference type="ARBA" id="ARBA00022737"/>
    </source>
</evidence>
<dbReference type="AlphaFoldDB" id="A0AAN5BYQ4"/>
<accession>A0AAN5BYQ4</accession>
<dbReference type="CDD" id="cd12378">
    <property type="entry name" value="RRM1_I_PABPs"/>
    <property type="match status" value="1"/>
</dbReference>
<dbReference type="InterPro" id="IPR006515">
    <property type="entry name" value="PABP_1234"/>
</dbReference>
<dbReference type="FunFam" id="1.10.1900.10:FF:000009">
    <property type="entry name" value="Polyadenylate-binding protein"/>
    <property type="match status" value="1"/>
</dbReference>
<dbReference type="CDD" id="cd12381">
    <property type="entry name" value="RRM4_I_PABPs"/>
    <property type="match status" value="1"/>
</dbReference>
<dbReference type="SUPFAM" id="SSF63570">
    <property type="entry name" value="PABC (PABP) domain"/>
    <property type="match status" value="1"/>
</dbReference>
<dbReference type="Gene3D" id="1.10.1900.10">
    <property type="entry name" value="c-terminal domain of poly(a) binding protein"/>
    <property type="match status" value="1"/>
</dbReference>
<gene>
    <name evidence="11" type="ORF">PMAYCL1PPCAC_00333</name>
</gene>
<feature type="region of interest" description="Disordered" evidence="8">
    <location>
        <begin position="470"/>
        <end position="489"/>
    </location>
</feature>
<protein>
    <recommendedName>
        <fullName evidence="7">Polyadenylate-binding protein</fullName>
        <shortName evidence="7">PABP</shortName>
    </recommendedName>
</protein>
<dbReference type="Gene3D" id="3.30.70.330">
    <property type="match status" value="4"/>
</dbReference>
<feature type="domain" description="RRM" evidence="9">
    <location>
        <begin position="306"/>
        <end position="383"/>
    </location>
</feature>
<dbReference type="FunFam" id="3.30.70.330:FF:000021">
    <property type="entry name" value="Polyadenylate-binding protein"/>
    <property type="match status" value="1"/>
</dbReference>
<dbReference type="PANTHER" id="PTHR24012">
    <property type="entry name" value="RNA BINDING PROTEIN"/>
    <property type="match status" value="1"/>
</dbReference>
<evidence type="ECO:0000256" key="2">
    <source>
        <dbReference type="ARBA" id="ARBA00008557"/>
    </source>
</evidence>
<dbReference type="InterPro" id="IPR036053">
    <property type="entry name" value="PABP-dom"/>
</dbReference>
<evidence type="ECO:0000256" key="5">
    <source>
        <dbReference type="ARBA" id="ARBA00022884"/>
    </source>
</evidence>
<comment type="function">
    <text evidence="7">Binds the poly(A) tail of mRNA.</text>
</comment>
<feature type="domain" description="RRM" evidence="9">
    <location>
        <begin position="20"/>
        <end position="98"/>
    </location>
</feature>
<evidence type="ECO:0000256" key="3">
    <source>
        <dbReference type="ARBA" id="ARBA00022490"/>
    </source>
</evidence>
<dbReference type="CDD" id="cd12380">
    <property type="entry name" value="RRM3_I_PABPs"/>
    <property type="match status" value="1"/>
</dbReference>
<dbReference type="SUPFAM" id="SSF54928">
    <property type="entry name" value="RNA-binding domain, RBD"/>
    <property type="match status" value="3"/>
</dbReference>
<dbReference type="SMART" id="SM00360">
    <property type="entry name" value="RRM"/>
    <property type="match status" value="4"/>
</dbReference>
<dbReference type="EMBL" id="BTRK01000001">
    <property type="protein sequence ID" value="GMR30138.1"/>
    <property type="molecule type" value="Genomic_DNA"/>
</dbReference>
<proteinExistence type="inferred from homology"/>
<sequence length="649" mass="70599">MSTTVPTPASTGASGAYNMASLYVGDLHPEVTESALFDKFSSAGPVLSIRVCRDAITRRSLGYAYVNFQQPADAERALDTMNFDPLNGKPIRIMWSQRDPATRRSGSGNIFIKNLDKVIDNKSIYDTFSLFGTILSCKVAIDEEGNSKGYGFVHFETEDAAQQAIEKVNGMLLAGKKVFVGKFQPRNARMREMGESAKRFTNVFIKNLEEDVDKEKLEKMFSEFGKVTSCAIMNDSDGKAKGFGFVAFEEPEQAEKAVDEMHEKQLDGSEKKLFVCRAQKKSERQAELKRKYEAQKAERMQRYQGVNLYVKNLDDNVEEPKLREVFEKYGTITSCKVMCDENGRSKGFGFVCFEKPEEATKAVTEMNGNMSFSKPLYVALAQRKEDRRAQLASLYMSRLANMRMNNTIPATMYTPGTGGYFVNSAMASNRGGFMPPGVPNRMGGGNKQWATGGAFGNMGQTPYMGGQGMAGRGRGPAGAGNGGQRGGYAPAGAGVTRGGMVQQMRPQVAGPPAGAGVARGPQTVRGPAPTGPKQQPMMYNQYAAAGASAPSQQPPRPTQTGIIVGGQDPLTSGMLAQAAPQEQKQMLGERIYSQIGRIYGDRSDVGKITGMMLEMDNSELIMMLQDADLFRSKVDEAAQVLKSSGPKAI</sequence>
<evidence type="ECO:0000259" key="10">
    <source>
        <dbReference type="PROSITE" id="PS51309"/>
    </source>
</evidence>
<dbReference type="PROSITE" id="PS50102">
    <property type="entry name" value="RRM"/>
    <property type="match status" value="4"/>
</dbReference>
<dbReference type="PROSITE" id="PS51309">
    <property type="entry name" value="PABC"/>
    <property type="match status" value="1"/>
</dbReference>
<dbReference type="InterPro" id="IPR000504">
    <property type="entry name" value="RRM_dom"/>
</dbReference>
<reference evidence="12" key="1">
    <citation type="submission" date="2022-10" db="EMBL/GenBank/DDBJ databases">
        <title>Genome assembly of Pristionchus species.</title>
        <authorList>
            <person name="Yoshida K."/>
            <person name="Sommer R.J."/>
        </authorList>
    </citation>
    <scope>NUCLEOTIDE SEQUENCE [LARGE SCALE GENOMIC DNA]</scope>
    <source>
        <strain evidence="12">RS5460</strain>
    </source>
</reference>
<dbReference type="InterPro" id="IPR035979">
    <property type="entry name" value="RBD_domain_sf"/>
</dbReference>
<dbReference type="InterPro" id="IPR003954">
    <property type="entry name" value="RRM_euk-type"/>
</dbReference>
<keyword evidence="4" id="KW-0677">Repeat</keyword>
<dbReference type="InterPro" id="IPR002004">
    <property type="entry name" value="PABP_HYD_C"/>
</dbReference>
<keyword evidence="12" id="KW-1185">Reference proteome</keyword>
<dbReference type="GO" id="GO:0005737">
    <property type="term" value="C:cytoplasm"/>
    <property type="evidence" value="ECO:0007669"/>
    <property type="project" value="UniProtKB-SubCell"/>
</dbReference>